<comment type="caution">
    <text evidence="2">The sequence shown here is derived from an EMBL/GenBank/DDBJ whole genome shotgun (WGS) entry which is preliminary data.</text>
</comment>
<protein>
    <submittedName>
        <fullName evidence="2">Uncharacterized protein</fullName>
    </submittedName>
</protein>
<feature type="region of interest" description="Disordered" evidence="1">
    <location>
        <begin position="130"/>
        <end position="202"/>
    </location>
</feature>
<dbReference type="AlphaFoldDB" id="A0A6V8LR50"/>
<sequence>MDTSASHSPHAPGHHTQPRLVPELNLIPFPQGRYLVSIARLDHPPREIVGVQFPNVLAASLPSPGSATVDGKPSAWLVGTGNPVTVEVNSPGAVVAFITLRPSDFATSGVHVNVVKLGPAQVHEQPIQAPGPFAANAQGHSGGHFAPGQGRPSASASERQAPARPQTSPFDPGVAPPMAAWAGNLAPGAPQQPAEPEPRSTARLPQAKPFVSPYAQQGFRPAFDAAYGAGSPPLRPTGGFQTPRNAPLVQACGHIQERGDLLAETGKAVGSPLSRLRLEAVAFKPEGLPAGDLEYATVAHDGAMSPWTSFPYFSGSKGMGLPLSGFVARLGGESAERYDVVYSGTFIQAGQTADCMNGQFLHSNIRGDALESLWLRIVPKG</sequence>
<name>A0A6V8LR50_9BACT</name>
<reference evidence="2 3" key="1">
    <citation type="submission" date="2020-04" db="EMBL/GenBank/DDBJ databases">
        <authorList>
            <consortium name="Desulfovibrio sp. FSS-1 genome sequencing consortium"/>
            <person name="Shimoshige H."/>
            <person name="Kobayashi H."/>
            <person name="Maekawa T."/>
        </authorList>
    </citation>
    <scope>NUCLEOTIDE SEQUENCE [LARGE SCALE GENOMIC DNA]</scope>
    <source>
        <strain evidence="2 3">SIID29052-01</strain>
    </source>
</reference>
<evidence type="ECO:0000313" key="3">
    <source>
        <dbReference type="Proteomes" id="UP000494245"/>
    </source>
</evidence>
<evidence type="ECO:0000256" key="1">
    <source>
        <dbReference type="SAM" id="MobiDB-lite"/>
    </source>
</evidence>
<organism evidence="2 3">
    <name type="scientific">Fundidesulfovibrio magnetotacticus</name>
    <dbReference type="NCBI Taxonomy" id="2730080"/>
    <lineage>
        <taxon>Bacteria</taxon>
        <taxon>Pseudomonadati</taxon>
        <taxon>Thermodesulfobacteriota</taxon>
        <taxon>Desulfovibrionia</taxon>
        <taxon>Desulfovibrionales</taxon>
        <taxon>Desulfovibrionaceae</taxon>
        <taxon>Fundidesulfovibrio</taxon>
    </lineage>
</organism>
<evidence type="ECO:0000313" key="2">
    <source>
        <dbReference type="EMBL" id="GFK92236.1"/>
    </source>
</evidence>
<reference evidence="2 3" key="2">
    <citation type="submission" date="2020-05" db="EMBL/GenBank/DDBJ databases">
        <title>Draft genome sequence of Desulfovibrio sp. strainFSS-1.</title>
        <authorList>
            <person name="Shimoshige H."/>
            <person name="Kobayashi H."/>
            <person name="Maekawa T."/>
        </authorList>
    </citation>
    <scope>NUCLEOTIDE SEQUENCE [LARGE SCALE GENOMIC DNA]</scope>
    <source>
        <strain evidence="2 3">SIID29052-01</strain>
    </source>
</reference>
<proteinExistence type="predicted"/>
<dbReference type="Proteomes" id="UP000494245">
    <property type="component" value="Unassembled WGS sequence"/>
</dbReference>
<keyword evidence="3" id="KW-1185">Reference proteome</keyword>
<dbReference type="EMBL" id="BLTE01000001">
    <property type="protein sequence ID" value="GFK92236.1"/>
    <property type="molecule type" value="Genomic_DNA"/>
</dbReference>
<accession>A0A6V8LR50</accession>
<gene>
    <name evidence="2" type="ORF">NNJEOMEG_00058</name>
</gene>